<dbReference type="InterPro" id="IPR029062">
    <property type="entry name" value="Class_I_gatase-like"/>
</dbReference>
<dbReference type="OrthoDB" id="9804328at2"/>
<dbReference type="Gene3D" id="3.40.50.880">
    <property type="match status" value="1"/>
</dbReference>
<dbReference type="PRINTS" id="PR00099">
    <property type="entry name" value="CPSGATASE"/>
</dbReference>
<evidence type="ECO:0000259" key="2">
    <source>
        <dbReference type="Pfam" id="PF00117"/>
    </source>
</evidence>
<gene>
    <name evidence="3" type="primary">trpG_1</name>
    <name evidence="3" type="ORF">ERS852470_01908</name>
</gene>
<name>A0A174DW92_9CLOT</name>
<dbReference type="EC" id="4.1.3.27" evidence="3"/>
<dbReference type="InterPro" id="IPR017926">
    <property type="entry name" value="GATASE"/>
</dbReference>
<sequence length="187" mass="20745">MILLIDNYDSFSYNLYQLIGTIDSNITVIRNDEKSIKEIEAMNPEIIIISPGPGKPKNAGICIDVVKYFKGKIPIFGVCLGHQAICEAYGATVTYAKNLMHGKTSIVNVNNDSKLFRGLNEKIKVGRYHSLAVDKNTLPLELSVIAMTDDNEVMAVEDKKNKVYGVQFHPESILTKDGLKIINNLLS</sequence>
<keyword evidence="3" id="KW-0456">Lyase</keyword>
<dbReference type="PROSITE" id="PS51273">
    <property type="entry name" value="GATASE_TYPE_1"/>
    <property type="match status" value="1"/>
</dbReference>
<dbReference type="PANTHER" id="PTHR43418:SF4">
    <property type="entry name" value="MULTIFUNCTIONAL TRYPTOPHAN BIOSYNTHESIS PROTEIN"/>
    <property type="match status" value="1"/>
</dbReference>
<dbReference type="InterPro" id="IPR006221">
    <property type="entry name" value="TrpG/PapA_dom"/>
</dbReference>
<dbReference type="InterPro" id="IPR050472">
    <property type="entry name" value="Anth_synth/Amidotransfase"/>
</dbReference>
<accession>A0A174DW92</accession>
<dbReference type="NCBIfam" id="TIGR00566">
    <property type="entry name" value="trpG_papA"/>
    <property type="match status" value="1"/>
</dbReference>
<dbReference type="PANTHER" id="PTHR43418">
    <property type="entry name" value="MULTIFUNCTIONAL TRYPTOPHAN BIOSYNTHESIS PROTEIN-RELATED"/>
    <property type="match status" value="1"/>
</dbReference>
<dbReference type="PRINTS" id="PR00097">
    <property type="entry name" value="ANTSNTHASEII"/>
</dbReference>
<dbReference type="GO" id="GO:0016740">
    <property type="term" value="F:transferase activity"/>
    <property type="evidence" value="ECO:0007669"/>
    <property type="project" value="UniProtKB-KW"/>
</dbReference>
<dbReference type="GO" id="GO:0005829">
    <property type="term" value="C:cytosol"/>
    <property type="evidence" value="ECO:0007669"/>
    <property type="project" value="TreeGrafter"/>
</dbReference>
<evidence type="ECO:0000313" key="4">
    <source>
        <dbReference type="Proteomes" id="UP000095558"/>
    </source>
</evidence>
<evidence type="ECO:0000256" key="1">
    <source>
        <dbReference type="ARBA" id="ARBA00022962"/>
    </source>
</evidence>
<keyword evidence="1 3" id="KW-0315">Glutamine amidotransferase</keyword>
<dbReference type="FunFam" id="3.40.50.880:FF:000003">
    <property type="entry name" value="Anthranilate synthase component II"/>
    <property type="match status" value="1"/>
</dbReference>
<dbReference type="GO" id="GO:0004049">
    <property type="term" value="F:anthranilate synthase activity"/>
    <property type="evidence" value="ECO:0007669"/>
    <property type="project" value="UniProtKB-EC"/>
</dbReference>
<reference evidence="3 4" key="1">
    <citation type="submission" date="2015-09" db="EMBL/GenBank/DDBJ databases">
        <authorList>
            <consortium name="Pathogen Informatics"/>
        </authorList>
    </citation>
    <scope>NUCLEOTIDE SEQUENCE [LARGE SCALE GENOMIC DNA]</scope>
    <source>
        <strain evidence="3 4">2789STDY5834855</strain>
    </source>
</reference>
<dbReference type="PRINTS" id="PR00096">
    <property type="entry name" value="GATASE"/>
</dbReference>
<dbReference type="Pfam" id="PF00117">
    <property type="entry name" value="GATase"/>
    <property type="match status" value="1"/>
</dbReference>
<dbReference type="RefSeq" id="WP_055276593.1">
    <property type="nucleotide sequence ID" value="NZ_CYZV01000019.1"/>
</dbReference>
<dbReference type="AlphaFoldDB" id="A0A174DW92"/>
<organism evidence="3 4">
    <name type="scientific">Clostridium disporicum</name>
    <dbReference type="NCBI Taxonomy" id="84024"/>
    <lineage>
        <taxon>Bacteria</taxon>
        <taxon>Bacillati</taxon>
        <taxon>Bacillota</taxon>
        <taxon>Clostridia</taxon>
        <taxon>Eubacteriales</taxon>
        <taxon>Clostridiaceae</taxon>
        <taxon>Clostridium</taxon>
    </lineage>
</organism>
<dbReference type="SUPFAM" id="SSF52317">
    <property type="entry name" value="Class I glutamine amidotransferase-like"/>
    <property type="match status" value="1"/>
</dbReference>
<dbReference type="EMBL" id="CYZV01000019">
    <property type="protein sequence ID" value="CUO28529.1"/>
    <property type="molecule type" value="Genomic_DNA"/>
</dbReference>
<protein>
    <submittedName>
        <fullName evidence="3">Glutamine amidotransferase of anthranilate synthase or aminodeoxychorismate synthase</fullName>
        <ecNumber evidence="3">4.1.3.27</ecNumber>
    </submittedName>
</protein>
<dbReference type="GO" id="GO:0000162">
    <property type="term" value="P:L-tryptophan biosynthetic process"/>
    <property type="evidence" value="ECO:0007669"/>
    <property type="project" value="TreeGrafter"/>
</dbReference>
<dbReference type="Proteomes" id="UP000095558">
    <property type="component" value="Unassembled WGS sequence"/>
</dbReference>
<proteinExistence type="predicted"/>
<feature type="domain" description="Glutamine amidotransferase" evidence="2">
    <location>
        <begin position="3"/>
        <end position="185"/>
    </location>
</feature>
<dbReference type="CDD" id="cd01743">
    <property type="entry name" value="GATase1_Anthranilate_Synthase"/>
    <property type="match status" value="1"/>
</dbReference>
<keyword evidence="3" id="KW-0808">Transferase</keyword>
<evidence type="ECO:0000313" key="3">
    <source>
        <dbReference type="EMBL" id="CUO28529.1"/>
    </source>
</evidence>